<comment type="caution">
    <text evidence="2">The sequence shown here is derived from an EMBL/GenBank/DDBJ whole genome shotgun (WGS) entry which is preliminary data.</text>
</comment>
<dbReference type="CDD" id="cd22453">
    <property type="entry name" value="KH-I_MUG60_like"/>
    <property type="match status" value="1"/>
</dbReference>
<sequence>MVSDKYILKSAYETHLFYDVQRTNGNELLYRSSNTLLNDSLDNSISQLLKENEISFDEKSKIFYKLPRNWNIENTNLVHNDKEKIVTISGTTEDNGFEPLCEDVIYNKVPHKIKDKEINVKESFETKSQNFIAMIDDIVTRFEIFIRIEYNVTTDSDKLITKLIGSRNQINQCKNQVAAFLDLIVNELIDNKNYIIDYLNIATLSLLPFLHIAQNHNFVKNHLDTSMFVPEIVHSCDVTEPRQLIFTSNIHGQLLKSKDIIQERLQKLSTSIYYKKIYNISKAKLFFLKKFCFSNTIEFMIENHCFVNYLDDSIEFQAFSPILLNTAVKQFTLKFLQEIIEFSIIMENDSNYGDSIIEEVSKQRGFDGQYVFMEASDIKDKLIMCVKHNDLLEYMENDEVIFNNKTIKQFILNFEVNLEYEDFICGKKNGKLTRIIDDVKSVIELSNNSRSSQNNNDETMNLTVISNTFHDFYDSFMRIVNELPAEESFFIPEVYHRPIIGAGGTIVQTIMRKHNVFIQFSNSFSLPQNNLGITRYDNVIIRCPTKNETNIIFAKEEVLKLVKDFGYMQITESLNLTNNRFENMILASPDNTNLNNLIQLEKKYNIFVDFPDDLLRSDKEPVLLKLIGNDATSALEASDEIINDPSVWSKEVTLKISSNFKQFLEKENNIAKLYNEIIVPLEQAFQQVFISFSQLNSVIAIAYNRELEVSPKGNINKIVEFVTLYLIDQGMTVINKSQAPDIVEQ</sequence>
<proteinExistence type="predicted"/>
<evidence type="ECO:0000313" key="2">
    <source>
        <dbReference type="EMBL" id="KAG0667697.1"/>
    </source>
</evidence>
<organism evidence="2 3">
    <name type="scientific">Maudiozyma exigua</name>
    <name type="common">Yeast</name>
    <name type="synonym">Kazachstania exigua</name>
    <dbReference type="NCBI Taxonomy" id="34358"/>
    <lineage>
        <taxon>Eukaryota</taxon>
        <taxon>Fungi</taxon>
        <taxon>Dikarya</taxon>
        <taxon>Ascomycota</taxon>
        <taxon>Saccharomycotina</taxon>
        <taxon>Saccharomycetes</taxon>
        <taxon>Saccharomycetales</taxon>
        <taxon>Saccharomycetaceae</taxon>
        <taxon>Maudiozyma</taxon>
    </lineage>
</organism>
<name>A0A9P6W9G4_MAUEX</name>
<dbReference type="AlphaFoldDB" id="A0A9P6W9G4"/>
<feature type="domain" description="K Homology" evidence="1">
    <location>
        <begin position="483"/>
        <end position="563"/>
    </location>
</feature>
<dbReference type="InterPro" id="IPR004087">
    <property type="entry name" value="KH_dom"/>
</dbReference>
<dbReference type="OrthoDB" id="271862at2759"/>
<dbReference type="InterPro" id="IPR036612">
    <property type="entry name" value="KH_dom_type_1_sf"/>
</dbReference>
<dbReference type="EMBL" id="PUHR01000096">
    <property type="protein sequence ID" value="KAG0667697.1"/>
    <property type="molecule type" value="Genomic_DNA"/>
</dbReference>
<gene>
    <name evidence="2" type="ORF">C6P45_005456</name>
</gene>
<keyword evidence="3" id="KW-1185">Reference proteome</keyword>
<evidence type="ECO:0000313" key="3">
    <source>
        <dbReference type="Proteomes" id="UP000750334"/>
    </source>
</evidence>
<evidence type="ECO:0000259" key="1">
    <source>
        <dbReference type="SMART" id="SM00322"/>
    </source>
</evidence>
<dbReference type="Proteomes" id="UP000750334">
    <property type="component" value="Unassembled WGS sequence"/>
</dbReference>
<dbReference type="InterPro" id="IPR004088">
    <property type="entry name" value="KH_dom_type_1"/>
</dbReference>
<reference evidence="2 3" key="1">
    <citation type="submission" date="2020-11" db="EMBL/GenBank/DDBJ databases">
        <title>Kefir isolates.</title>
        <authorList>
            <person name="Marcisauskas S."/>
            <person name="Kim Y."/>
            <person name="Blasche S."/>
        </authorList>
    </citation>
    <scope>NUCLEOTIDE SEQUENCE [LARGE SCALE GENOMIC DNA]</scope>
    <source>
        <strain evidence="2 3">OG2</strain>
    </source>
</reference>
<accession>A0A9P6W9G4</accession>
<dbReference type="SMART" id="SM00322">
    <property type="entry name" value="KH"/>
    <property type="match status" value="1"/>
</dbReference>
<dbReference type="Gene3D" id="3.30.1370.10">
    <property type="entry name" value="K Homology domain, type 1"/>
    <property type="match status" value="1"/>
</dbReference>
<dbReference type="SUPFAM" id="SSF54791">
    <property type="entry name" value="Eukaryotic type KH-domain (KH-domain type I)"/>
    <property type="match status" value="1"/>
</dbReference>
<dbReference type="Pfam" id="PF00013">
    <property type="entry name" value="KH_1"/>
    <property type="match status" value="1"/>
</dbReference>
<dbReference type="GO" id="GO:0003723">
    <property type="term" value="F:RNA binding"/>
    <property type="evidence" value="ECO:0007669"/>
    <property type="project" value="InterPro"/>
</dbReference>
<protein>
    <recommendedName>
        <fullName evidence="1">K Homology domain-containing protein</fullName>
    </recommendedName>
</protein>